<evidence type="ECO:0000256" key="2">
    <source>
        <dbReference type="ARBA" id="ARBA00022842"/>
    </source>
</evidence>
<dbReference type="Pfam" id="PF03828">
    <property type="entry name" value="PAP_assoc"/>
    <property type="match status" value="1"/>
</dbReference>
<dbReference type="EMBL" id="CAJHUC010001776">
    <property type="protein sequence ID" value="CAD7702299.1"/>
    <property type="molecule type" value="Genomic_DNA"/>
</dbReference>
<proteinExistence type="predicted"/>
<evidence type="ECO:0008006" key="7">
    <source>
        <dbReference type="Google" id="ProtNLM"/>
    </source>
</evidence>
<feature type="domain" description="PAP-associated" evidence="3">
    <location>
        <begin position="231"/>
        <end position="295"/>
    </location>
</feature>
<name>A0A8S1J4C9_9CHLO</name>
<dbReference type="InterPro" id="IPR002058">
    <property type="entry name" value="PAP_assoc"/>
</dbReference>
<dbReference type="GO" id="GO:0046872">
    <property type="term" value="F:metal ion binding"/>
    <property type="evidence" value="ECO:0007669"/>
    <property type="project" value="UniProtKB-KW"/>
</dbReference>
<dbReference type="InterPro" id="IPR045862">
    <property type="entry name" value="Trf4-like"/>
</dbReference>
<dbReference type="GO" id="GO:1990817">
    <property type="term" value="F:poly(A) RNA polymerase activity"/>
    <property type="evidence" value="ECO:0007669"/>
    <property type="project" value="InterPro"/>
</dbReference>
<keyword evidence="1" id="KW-0479">Metal-binding</keyword>
<evidence type="ECO:0000313" key="5">
    <source>
        <dbReference type="EMBL" id="CAD7702299.1"/>
    </source>
</evidence>
<evidence type="ECO:0000259" key="4">
    <source>
        <dbReference type="Pfam" id="PF22600"/>
    </source>
</evidence>
<dbReference type="GO" id="GO:0003729">
    <property type="term" value="F:mRNA binding"/>
    <property type="evidence" value="ECO:0007669"/>
    <property type="project" value="TreeGrafter"/>
</dbReference>
<dbReference type="GO" id="GO:0005730">
    <property type="term" value="C:nucleolus"/>
    <property type="evidence" value="ECO:0007669"/>
    <property type="project" value="TreeGrafter"/>
</dbReference>
<dbReference type="GO" id="GO:0043634">
    <property type="term" value="P:polyadenylation-dependent ncRNA catabolic process"/>
    <property type="evidence" value="ECO:0007669"/>
    <property type="project" value="TreeGrafter"/>
</dbReference>
<dbReference type="InterPro" id="IPR054708">
    <property type="entry name" value="MTPAP-like_central"/>
</dbReference>
<dbReference type="GO" id="GO:0031123">
    <property type="term" value="P:RNA 3'-end processing"/>
    <property type="evidence" value="ECO:0007669"/>
    <property type="project" value="TreeGrafter"/>
</dbReference>
<sequence length="388" mass="43737">MALQSPRLPKPPTSRATLDLDSVYDHALSPLHHNVADFVRDVAPNRRDYLRWRRVIFDIENASRDVFGRRARVRPFGSIASGLATFRSDLDLVVCDVIGVTSGGYTPAQRARAVQALYRLAKRLVQRRDVVIETMQVIPMARVPILKIVTQDAISLDLSVHNAAGPLAAEFIRKKLKEYPTARPVCLVIKTFLKELGLNEVASGGLGGYALANMVLAQCLEDKGTPAEEDYGEALLNFLELFGTRFDYVRQGVCLRRDGILPKKQIEEEARKWIFNPAWEGRTDRKKRLLVEDPLTGLNISGASSRYGEIRGHFSRAYGELKRETEKGENVNPLNVLFDVAEVIRRPEVPNRPHRIHTARRRRLERTGETVMRLRAPHAMGCSAVRLC</sequence>
<reference evidence="5" key="1">
    <citation type="submission" date="2020-12" db="EMBL/GenBank/DDBJ databases">
        <authorList>
            <person name="Iha C."/>
        </authorList>
    </citation>
    <scope>NUCLEOTIDE SEQUENCE</scope>
</reference>
<dbReference type="PANTHER" id="PTHR23092:SF15">
    <property type="entry name" value="INACTIVE NON-CANONICAL POLY(A) RNA POLYMERASE PROTEIN TRF4-2-RELATED"/>
    <property type="match status" value="1"/>
</dbReference>
<dbReference type="SUPFAM" id="SSF81301">
    <property type="entry name" value="Nucleotidyltransferase"/>
    <property type="match status" value="1"/>
</dbReference>
<dbReference type="Pfam" id="PF22600">
    <property type="entry name" value="MTPAP-like_central"/>
    <property type="match status" value="1"/>
</dbReference>
<comment type="caution">
    <text evidence="5">The sequence shown here is derived from an EMBL/GenBank/DDBJ whole genome shotgun (WGS) entry which is preliminary data.</text>
</comment>
<dbReference type="OrthoDB" id="273917at2759"/>
<evidence type="ECO:0000259" key="3">
    <source>
        <dbReference type="Pfam" id="PF03828"/>
    </source>
</evidence>
<evidence type="ECO:0000313" key="6">
    <source>
        <dbReference type="Proteomes" id="UP000708148"/>
    </source>
</evidence>
<dbReference type="GO" id="GO:0031499">
    <property type="term" value="C:TRAMP complex"/>
    <property type="evidence" value="ECO:0007669"/>
    <property type="project" value="TreeGrafter"/>
</dbReference>
<dbReference type="AlphaFoldDB" id="A0A8S1J4C9"/>
<keyword evidence="2" id="KW-0460">Magnesium</keyword>
<dbReference type="InterPro" id="IPR043519">
    <property type="entry name" value="NT_sf"/>
</dbReference>
<dbReference type="CDD" id="cd05402">
    <property type="entry name" value="NT_PAP_TUTase"/>
    <property type="match status" value="1"/>
</dbReference>
<dbReference type="PANTHER" id="PTHR23092">
    <property type="entry name" value="POLY(A) RNA POLYMERASE"/>
    <property type="match status" value="1"/>
</dbReference>
<dbReference type="Gene3D" id="1.10.1410.10">
    <property type="match status" value="1"/>
</dbReference>
<accession>A0A8S1J4C9</accession>
<evidence type="ECO:0000256" key="1">
    <source>
        <dbReference type="ARBA" id="ARBA00022723"/>
    </source>
</evidence>
<protein>
    <recommendedName>
        <fullName evidence="7">Polynucleotide adenylyltransferase</fullName>
    </recommendedName>
</protein>
<dbReference type="Gene3D" id="3.30.460.10">
    <property type="entry name" value="Beta Polymerase, domain 2"/>
    <property type="match status" value="1"/>
</dbReference>
<organism evidence="5 6">
    <name type="scientific">Ostreobium quekettii</name>
    <dbReference type="NCBI Taxonomy" id="121088"/>
    <lineage>
        <taxon>Eukaryota</taxon>
        <taxon>Viridiplantae</taxon>
        <taxon>Chlorophyta</taxon>
        <taxon>core chlorophytes</taxon>
        <taxon>Ulvophyceae</taxon>
        <taxon>TCBD clade</taxon>
        <taxon>Bryopsidales</taxon>
        <taxon>Ostreobineae</taxon>
        <taxon>Ostreobiaceae</taxon>
        <taxon>Ostreobium</taxon>
    </lineage>
</organism>
<keyword evidence="6" id="KW-1185">Reference proteome</keyword>
<feature type="domain" description="Poly(A) RNA polymerase mitochondrial-like central palm" evidence="4">
    <location>
        <begin position="32"/>
        <end position="170"/>
    </location>
</feature>
<gene>
    <name evidence="5" type="ORF">OSTQU699_LOCUS7656</name>
</gene>
<dbReference type="SUPFAM" id="SSF81631">
    <property type="entry name" value="PAP/OAS1 substrate-binding domain"/>
    <property type="match status" value="1"/>
</dbReference>
<dbReference type="Proteomes" id="UP000708148">
    <property type="component" value="Unassembled WGS sequence"/>
</dbReference>